<dbReference type="GO" id="GO:0036297">
    <property type="term" value="P:interstrand cross-link repair"/>
    <property type="evidence" value="ECO:0007669"/>
    <property type="project" value="InterPro"/>
</dbReference>
<dbReference type="PANTHER" id="PTHR32094:SF5">
    <property type="entry name" value="FANCONI ANEMIA GROUP E PROTEIN"/>
    <property type="match status" value="1"/>
</dbReference>
<reference evidence="3 4" key="1">
    <citation type="submission" date="2018-10" db="EMBL/GenBank/DDBJ databases">
        <title>Improved assembly of the deer mouse Peromyscus maniculatus genome.</title>
        <authorList>
            <person name="Lassance J.-M."/>
            <person name="Hoekstra H.E."/>
        </authorList>
    </citation>
    <scope>NUCLEOTIDE SEQUENCE [LARGE SCALE GENOMIC DNA]</scope>
</reference>
<protein>
    <submittedName>
        <fullName evidence="3">Fanconi anemia, complementation group E</fullName>
    </submittedName>
</protein>
<dbReference type="Gene3D" id="1.25.40.480">
    <property type="match status" value="1"/>
</dbReference>
<proteinExistence type="predicted"/>
<name>A0A8C8TJB8_PERMB</name>
<feature type="region of interest" description="Disordered" evidence="1">
    <location>
        <begin position="177"/>
        <end position="272"/>
    </location>
</feature>
<feature type="compositionally biased region" description="Basic and acidic residues" evidence="1">
    <location>
        <begin position="206"/>
        <end position="216"/>
    </location>
</feature>
<dbReference type="InterPro" id="IPR021025">
    <property type="entry name" value="Fanconi_anaemia_gr_E_prot_C"/>
</dbReference>
<evidence type="ECO:0000313" key="4">
    <source>
        <dbReference type="Proteomes" id="UP000694547"/>
    </source>
</evidence>
<keyword evidence="4" id="KW-1185">Reference proteome</keyword>
<dbReference type="InterPro" id="IPR039685">
    <property type="entry name" value="FANCE"/>
</dbReference>
<sequence length="467" mass="50947">MERSVSDTVAAARAAPWATLEAPARLLLQALQAGPEGAGRGLGVLRALGRRAEHFPWGGFLEALGRAEPVVRGPDGRLELVPLLLRLPGVCRKNLMSLLMAVRPLLPESSLHSMLQLAQQDTASAPDAWLRALGELLRRDVGIGVSVEGASPLSTSCRSQLRDLCGRLGQGGRGLKLAQALDPEQEDQQLCGKRRKEPEEDPASLEPERAAKRFRGEEEEEEGKDQEERPKLESSESPSEAGRTSPDPKQTVTEAESPGIGPGVEEAEGPVESVELPRVVQDQVPRLQQLLEAFQEMELLCSRLQLPQLPDEGLLQLCSRLLSLTPTLSLASASVLARSLFLDRILSLPSSASRLLRVALVSFCVKYTYPVCKAVLVPLLQGPSVGPMQTELLCSLIKDEALEPDMQVQILGQVLELAWREETFLVLQALLERQITRHQSLDLAVALEPNATFLKKSLQVALRHVAR</sequence>
<dbReference type="AlphaFoldDB" id="A0A8C8TJB8"/>
<accession>A0A8C8TJB8</accession>
<evidence type="ECO:0000259" key="2">
    <source>
        <dbReference type="Pfam" id="PF11510"/>
    </source>
</evidence>
<reference evidence="3" key="2">
    <citation type="submission" date="2025-08" db="UniProtKB">
        <authorList>
            <consortium name="Ensembl"/>
        </authorList>
    </citation>
    <scope>IDENTIFICATION</scope>
</reference>
<organism evidence="3 4">
    <name type="scientific">Peromyscus maniculatus bairdii</name>
    <name type="common">Prairie deer mouse</name>
    <dbReference type="NCBI Taxonomy" id="230844"/>
    <lineage>
        <taxon>Eukaryota</taxon>
        <taxon>Metazoa</taxon>
        <taxon>Chordata</taxon>
        <taxon>Craniata</taxon>
        <taxon>Vertebrata</taxon>
        <taxon>Euteleostomi</taxon>
        <taxon>Mammalia</taxon>
        <taxon>Eutheria</taxon>
        <taxon>Euarchontoglires</taxon>
        <taxon>Glires</taxon>
        <taxon>Rodentia</taxon>
        <taxon>Myomorpha</taxon>
        <taxon>Muroidea</taxon>
        <taxon>Cricetidae</taxon>
        <taxon>Neotominae</taxon>
        <taxon>Peromyscus</taxon>
    </lineage>
</organism>
<evidence type="ECO:0000313" key="3">
    <source>
        <dbReference type="Ensembl" id="ENSPEMP00000012596.2"/>
    </source>
</evidence>
<reference evidence="3" key="3">
    <citation type="submission" date="2025-09" db="UniProtKB">
        <authorList>
            <consortium name="Ensembl"/>
        </authorList>
    </citation>
    <scope>IDENTIFICATION</scope>
</reference>
<dbReference type="Pfam" id="PF11510">
    <property type="entry name" value="FA_FANCE"/>
    <property type="match status" value="1"/>
</dbReference>
<dbReference type="Proteomes" id="UP000694547">
    <property type="component" value="Chromosome 21"/>
</dbReference>
<evidence type="ECO:0000256" key="1">
    <source>
        <dbReference type="SAM" id="MobiDB-lite"/>
    </source>
</evidence>
<feature type="domain" description="Fanconi Anaemia group E protein C-terminal" evidence="2">
    <location>
        <begin position="296"/>
        <end position="435"/>
    </location>
</feature>
<dbReference type="GO" id="GO:0043240">
    <property type="term" value="C:Fanconi anaemia nuclear complex"/>
    <property type="evidence" value="ECO:0007669"/>
    <property type="project" value="InterPro"/>
</dbReference>
<dbReference type="PANTHER" id="PTHR32094">
    <property type="entry name" value="FANCONI ANEMIA GROUP E PROTEIN"/>
    <property type="match status" value="1"/>
</dbReference>
<dbReference type="Ensembl" id="ENSPEMT00000016807.2">
    <property type="protein sequence ID" value="ENSPEMP00000012596.2"/>
    <property type="gene ID" value="ENSPEMG00000012868.2"/>
</dbReference>
<dbReference type="GeneTree" id="ENSGT00390000000705"/>